<dbReference type="Proteomes" id="UP000828390">
    <property type="component" value="Unassembled WGS sequence"/>
</dbReference>
<protein>
    <submittedName>
        <fullName evidence="2">Uncharacterized protein</fullName>
    </submittedName>
</protein>
<proteinExistence type="predicted"/>
<evidence type="ECO:0000256" key="1">
    <source>
        <dbReference type="SAM" id="SignalP"/>
    </source>
</evidence>
<organism evidence="2 3">
    <name type="scientific">Dreissena polymorpha</name>
    <name type="common">Zebra mussel</name>
    <name type="synonym">Mytilus polymorpha</name>
    <dbReference type="NCBI Taxonomy" id="45954"/>
    <lineage>
        <taxon>Eukaryota</taxon>
        <taxon>Metazoa</taxon>
        <taxon>Spiralia</taxon>
        <taxon>Lophotrochozoa</taxon>
        <taxon>Mollusca</taxon>
        <taxon>Bivalvia</taxon>
        <taxon>Autobranchia</taxon>
        <taxon>Heteroconchia</taxon>
        <taxon>Euheterodonta</taxon>
        <taxon>Imparidentia</taxon>
        <taxon>Neoheterodontei</taxon>
        <taxon>Myida</taxon>
        <taxon>Dreissenoidea</taxon>
        <taxon>Dreissenidae</taxon>
        <taxon>Dreissena</taxon>
    </lineage>
</organism>
<gene>
    <name evidence="2" type="ORF">DPMN_122270</name>
</gene>
<accession>A0A9D4GS80</accession>
<reference evidence="2" key="1">
    <citation type="journal article" date="2019" name="bioRxiv">
        <title>The Genome of the Zebra Mussel, Dreissena polymorpha: A Resource for Invasive Species Research.</title>
        <authorList>
            <person name="McCartney M.A."/>
            <person name="Auch B."/>
            <person name="Kono T."/>
            <person name="Mallez S."/>
            <person name="Zhang Y."/>
            <person name="Obille A."/>
            <person name="Becker A."/>
            <person name="Abrahante J.E."/>
            <person name="Garbe J."/>
            <person name="Badalamenti J.P."/>
            <person name="Herman A."/>
            <person name="Mangelson H."/>
            <person name="Liachko I."/>
            <person name="Sullivan S."/>
            <person name="Sone E.D."/>
            <person name="Koren S."/>
            <person name="Silverstein K.A.T."/>
            <person name="Beckman K.B."/>
            <person name="Gohl D.M."/>
        </authorList>
    </citation>
    <scope>NUCLEOTIDE SEQUENCE</scope>
    <source>
        <strain evidence="2">Duluth1</strain>
        <tissue evidence="2">Whole animal</tissue>
    </source>
</reference>
<name>A0A9D4GS80_DREPO</name>
<sequence length="155" mass="16984">MTTYWYISAALLVCLNISNAIDMYGLSYNYFDEMAQNYCAAKGEGWVFSIRRDCFGVAPTCNDMCAAAKTDIPSAMGIQVTKACCFDGVFIIKDHKQLLPNPANSQPDAGKASLITYGNGVGACTWGPNHCGPNYCCCKGDWKQNNSILKYIRKS</sequence>
<comment type="caution">
    <text evidence="2">The sequence shown here is derived from an EMBL/GenBank/DDBJ whole genome shotgun (WGS) entry which is preliminary data.</text>
</comment>
<reference evidence="2" key="2">
    <citation type="submission" date="2020-11" db="EMBL/GenBank/DDBJ databases">
        <authorList>
            <person name="McCartney M.A."/>
            <person name="Auch B."/>
            <person name="Kono T."/>
            <person name="Mallez S."/>
            <person name="Becker A."/>
            <person name="Gohl D.M."/>
            <person name="Silverstein K.A.T."/>
            <person name="Koren S."/>
            <person name="Bechman K.B."/>
            <person name="Herman A."/>
            <person name="Abrahante J.E."/>
            <person name="Garbe J."/>
        </authorList>
    </citation>
    <scope>NUCLEOTIDE SEQUENCE</scope>
    <source>
        <strain evidence="2">Duluth1</strain>
        <tissue evidence="2">Whole animal</tissue>
    </source>
</reference>
<dbReference type="AlphaFoldDB" id="A0A9D4GS80"/>
<dbReference type="EMBL" id="JAIWYP010000005">
    <property type="protein sequence ID" value="KAH3820526.1"/>
    <property type="molecule type" value="Genomic_DNA"/>
</dbReference>
<feature type="chain" id="PRO_5039117025" evidence="1">
    <location>
        <begin position="21"/>
        <end position="155"/>
    </location>
</feature>
<evidence type="ECO:0000313" key="2">
    <source>
        <dbReference type="EMBL" id="KAH3820526.1"/>
    </source>
</evidence>
<keyword evidence="3" id="KW-1185">Reference proteome</keyword>
<keyword evidence="1" id="KW-0732">Signal</keyword>
<evidence type="ECO:0000313" key="3">
    <source>
        <dbReference type="Proteomes" id="UP000828390"/>
    </source>
</evidence>
<feature type="signal peptide" evidence="1">
    <location>
        <begin position="1"/>
        <end position="20"/>
    </location>
</feature>